<gene>
    <name evidence="1" type="ORF">GGR27_002050</name>
</gene>
<proteinExistence type="predicted"/>
<name>A0ABX0XBU3_9BACT</name>
<organism evidence="1 2">
    <name type="scientific">Neolewinella antarctica</name>
    <dbReference type="NCBI Taxonomy" id="442734"/>
    <lineage>
        <taxon>Bacteria</taxon>
        <taxon>Pseudomonadati</taxon>
        <taxon>Bacteroidota</taxon>
        <taxon>Saprospiria</taxon>
        <taxon>Saprospirales</taxon>
        <taxon>Lewinellaceae</taxon>
        <taxon>Neolewinella</taxon>
    </lineage>
</organism>
<accession>A0ABX0XBU3</accession>
<evidence type="ECO:0000313" key="1">
    <source>
        <dbReference type="EMBL" id="NJC26540.1"/>
    </source>
</evidence>
<dbReference type="EMBL" id="JAATJH010000003">
    <property type="protein sequence ID" value="NJC26540.1"/>
    <property type="molecule type" value="Genomic_DNA"/>
</dbReference>
<dbReference type="RefSeq" id="WP_168037312.1">
    <property type="nucleotide sequence ID" value="NZ_JAATJH010000003.1"/>
</dbReference>
<keyword evidence="2" id="KW-1185">Reference proteome</keyword>
<dbReference type="Gene3D" id="1.20.1580.10">
    <property type="entry name" value="ABC transporter ATPase like domain"/>
    <property type="match status" value="1"/>
</dbReference>
<comment type="caution">
    <text evidence="1">The sequence shown here is derived from an EMBL/GenBank/DDBJ whole genome shotgun (WGS) entry which is preliminary data.</text>
</comment>
<dbReference type="Proteomes" id="UP000770785">
    <property type="component" value="Unassembled WGS sequence"/>
</dbReference>
<evidence type="ECO:0000313" key="2">
    <source>
        <dbReference type="Proteomes" id="UP000770785"/>
    </source>
</evidence>
<sequence length="45" mass="4951">MLDVLHNGKNITEVLSLNGEEAVEFFAGRKVISKRLKPLQDIGLG</sequence>
<protein>
    <submittedName>
        <fullName evidence="1">Excinuclease UvrABC ATPase subunit</fullName>
    </submittedName>
</protein>
<reference evidence="1 2" key="1">
    <citation type="submission" date="2020-03" db="EMBL/GenBank/DDBJ databases">
        <title>Genomic Encyclopedia of Type Strains, Phase IV (KMG-IV): sequencing the most valuable type-strain genomes for metagenomic binning, comparative biology and taxonomic classification.</title>
        <authorList>
            <person name="Goeker M."/>
        </authorList>
    </citation>
    <scope>NUCLEOTIDE SEQUENCE [LARGE SCALE GENOMIC DNA]</scope>
    <source>
        <strain evidence="1 2">DSM 105096</strain>
    </source>
</reference>